<gene>
    <name evidence="4" type="ORF">QM524_19870</name>
</gene>
<dbReference type="InterPro" id="IPR027417">
    <property type="entry name" value="P-loop_NTPase"/>
</dbReference>
<dbReference type="PROSITE" id="PS50893">
    <property type="entry name" value="ABC_TRANSPORTER_2"/>
    <property type="match status" value="2"/>
</dbReference>
<dbReference type="RefSeq" id="WP_283345884.1">
    <property type="nucleotide sequence ID" value="NZ_JASHIF010000020.1"/>
</dbReference>
<keyword evidence="5" id="KW-1185">Reference proteome</keyword>
<evidence type="ECO:0000256" key="2">
    <source>
        <dbReference type="ARBA" id="ARBA00022840"/>
    </source>
</evidence>
<dbReference type="InterPro" id="IPR003439">
    <property type="entry name" value="ABC_transporter-like_ATP-bd"/>
</dbReference>
<dbReference type="SMART" id="SM00382">
    <property type="entry name" value="AAA"/>
    <property type="match status" value="2"/>
</dbReference>
<evidence type="ECO:0000256" key="1">
    <source>
        <dbReference type="ARBA" id="ARBA00022741"/>
    </source>
</evidence>
<name>A0ABT6YD17_9BACT</name>
<accession>A0ABT6YD17</accession>
<evidence type="ECO:0000259" key="3">
    <source>
        <dbReference type="PROSITE" id="PS50893"/>
    </source>
</evidence>
<reference evidence="4 5" key="1">
    <citation type="submission" date="2023-05" db="EMBL/GenBank/DDBJ databases">
        <title>Novel species of genus Flectobacillus isolated from stream in China.</title>
        <authorList>
            <person name="Lu H."/>
        </authorList>
    </citation>
    <scope>NUCLEOTIDE SEQUENCE [LARGE SCALE GENOMIC DNA]</scope>
    <source>
        <strain evidence="4 5">KCTC 42575</strain>
    </source>
</reference>
<dbReference type="Proteomes" id="UP001236507">
    <property type="component" value="Unassembled WGS sequence"/>
</dbReference>
<dbReference type="Gene3D" id="3.40.50.300">
    <property type="entry name" value="P-loop containing nucleotide triphosphate hydrolases"/>
    <property type="match status" value="2"/>
</dbReference>
<dbReference type="EMBL" id="JASHIF010000020">
    <property type="protein sequence ID" value="MDI9861487.1"/>
    <property type="molecule type" value="Genomic_DNA"/>
</dbReference>
<protein>
    <submittedName>
        <fullName evidence="4">ATP-binding cassette domain-containing protein</fullName>
    </submittedName>
</protein>
<evidence type="ECO:0000313" key="5">
    <source>
        <dbReference type="Proteomes" id="UP001236507"/>
    </source>
</evidence>
<organism evidence="4 5">
    <name type="scientific">Flectobacillus roseus</name>
    <dbReference type="NCBI Taxonomy" id="502259"/>
    <lineage>
        <taxon>Bacteria</taxon>
        <taxon>Pseudomonadati</taxon>
        <taxon>Bacteroidota</taxon>
        <taxon>Cytophagia</taxon>
        <taxon>Cytophagales</taxon>
        <taxon>Flectobacillaceae</taxon>
        <taxon>Flectobacillus</taxon>
    </lineage>
</organism>
<dbReference type="SUPFAM" id="SSF52540">
    <property type="entry name" value="P-loop containing nucleoside triphosphate hydrolases"/>
    <property type="match status" value="2"/>
</dbReference>
<proteinExistence type="predicted"/>
<dbReference type="PANTHER" id="PTHR43158:SF2">
    <property type="entry name" value="SKFA PEPTIDE EXPORT ATP-BINDING PROTEIN SKFE"/>
    <property type="match status" value="1"/>
</dbReference>
<dbReference type="Pfam" id="PF00005">
    <property type="entry name" value="ABC_tran"/>
    <property type="match status" value="2"/>
</dbReference>
<feature type="domain" description="ABC transporter" evidence="3">
    <location>
        <begin position="5"/>
        <end position="260"/>
    </location>
</feature>
<dbReference type="InterPro" id="IPR003593">
    <property type="entry name" value="AAA+_ATPase"/>
</dbReference>
<evidence type="ECO:0000313" key="4">
    <source>
        <dbReference type="EMBL" id="MDI9861487.1"/>
    </source>
</evidence>
<keyword evidence="1" id="KW-0547">Nucleotide-binding</keyword>
<dbReference type="PANTHER" id="PTHR43158">
    <property type="entry name" value="SKFA PEPTIDE EXPORT ATP-BINDING PROTEIN SKFE"/>
    <property type="match status" value="1"/>
</dbReference>
<feature type="domain" description="ABC transporter" evidence="3">
    <location>
        <begin position="269"/>
        <end position="492"/>
    </location>
</feature>
<comment type="caution">
    <text evidence="4">The sequence shown here is derived from an EMBL/GenBank/DDBJ whole genome shotgun (WGS) entry which is preliminary data.</text>
</comment>
<keyword evidence="2 4" id="KW-0067">ATP-binding</keyword>
<dbReference type="GO" id="GO:0005524">
    <property type="term" value="F:ATP binding"/>
    <property type="evidence" value="ECO:0007669"/>
    <property type="project" value="UniProtKB-KW"/>
</dbReference>
<sequence length="492" mass="55825">MTPFISLENTALRKFEKIVVRNLTWQIEDQQHWAIVGENGSGKTTLLEALAGKIPFVGGKVKFHFLEEGQLLKDKIELVSRDYSGNRILNSAAQYYQQRFNVYDAENSPTVREFLTDQMKPIGTIDEKSVQLPPSPYTEEELMNAAKVLRIEHLLERKLMTLSNGETRRTLLTRSFLKRPKVMLLDTPFVGLDVASRAILHEAINAISQHGTHIILVTTPDEIPTCITNVFELKKSTETETTQEVNLDHDLLEELLASSTSQDNFEYAVRMRNVNVSYGNKKVLNTLNWEVKRGEKWAVLGPNGSGKSTLLSLINADNPQSYANDFDLFDRKRGSGESIWDIKGKIGFVSPELHLFFTKRTEVFKAVASGLYNTNGLYQALKPGQQELAEKYLRLLGIEHLSQKRFSEISTGEQRMVLLARALIKNPPLLVLDEPCQGLDQQHIRYFRDLVDEICVKLNKTLLYVTHYEGEIPACVSKVLKMTEGNAEILDR</sequence>